<dbReference type="SUPFAM" id="SSF53474">
    <property type="entry name" value="alpha/beta-Hydrolases"/>
    <property type="match status" value="1"/>
</dbReference>
<dbReference type="PANTHER" id="PTHR43433:SF5">
    <property type="entry name" value="AB HYDROLASE-1 DOMAIN-CONTAINING PROTEIN"/>
    <property type="match status" value="1"/>
</dbReference>
<dbReference type="AlphaFoldDB" id="A0A379JG97"/>
<dbReference type="EC" id="3.5.1.-" evidence="2"/>
<evidence type="ECO:0000259" key="1">
    <source>
        <dbReference type="Pfam" id="PF00561"/>
    </source>
</evidence>
<dbReference type="GO" id="GO:0016787">
    <property type="term" value="F:hydrolase activity"/>
    <property type="evidence" value="ECO:0007669"/>
    <property type="project" value="UniProtKB-KW"/>
</dbReference>
<dbReference type="Proteomes" id="UP000255467">
    <property type="component" value="Unassembled WGS sequence"/>
</dbReference>
<dbReference type="PANTHER" id="PTHR43433">
    <property type="entry name" value="HYDROLASE, ALPHA/BETA FOLD FAMILY PROTEIN"/>
    <property type="match status" value="1"/>
</dbReference>
<gene>
    <name evidence="2" type="primary">rutD</name>
    <name evidence="2" type="ORF">NCTC1934_04893</name>
</gene>
<name>A0A379JG97_9NOCA</name>
<dbReference type="InterPro" id="IPR029058">
    <property type="entry name" value="AB_hydrolase_fold"/>
</dbReference>
<dbReference type="Gene3D" id="3.40.50.1820">
    <property type="entry name" value="alpha/beta hydrolase"/>
    <property type="match status" value="1"/>
</dbReference>
<keyword evidence="2" id="KW-0378">Hydrolase</keyword>
<dbReference type="Pfam" id="PF00561">
    <property type="entry name" value="Abhydrolase_1"/>
    <property type="match status" value="1"/>
</dbReference>
<dbReference type="InterPro" id="IPR050471">
    <property type="entry name" value="AB_hydrolase"/>
</dbReference>
<proteinExistence type="predicted"/>
<feature type="domain" description="AB hydrolase-1" evidence="1">
    <location>
        <begin position="23"/>
        <end position="245"/>
    </location>
</feature>
<organism evidence="2 3">
    <name type="scientific">Nocardia otitidiscaviarum</name>
    <dbReference type="NCBI Taxonomy" id="1823"/>
    <lineage>
        <taxon>Bacteria</taxon>
        <taxon>Bacillati</taxon>
        <taxon>Actinomycetota</taxon>
        <taxon>Actinomycetes</taxon>
        <taxon>Mycobacteriales</taxon>
        <taxon>Nocardiaceae</taxon>
        <taxon>Nocardia</taxon>
    </lineage>
</organism>
<keyword evidence="3" id="KW-1185">Reference proteome</keyword>
<dbReference type="InterPro" id="IPR000073">
    <property type="entry name" value="AB_hydrolase_1"/>
</dbReference>
<evidence type="ECO:0000313" key="3">
    <source>
        <dbReference type="Proteomes" id="UP000255467"/>
    </source>
</evidence>
<reference evidence="2 3" key="1">
    <citation type="submission" date="2018-06" db="EMBL/GenBank/DDBJ databases">
        <authorList>
            <consortium name="Pathogen Informatics"/>
            <person name="Doyle S."/>
        </authorList>
    </citation>
    <scope>NUCLEOTIDE SEQUENCE [LARGE SCALE GENOMIC DNA]</scope>
    <source>
        <strain evidence="2 3">NCTC1934</strain>
    </source>
</reference>
<dbReference type="EMBL" id="UGRY01000003">
    <property type="protein sequence ID" value="SUD47577.1"/>
    <property type="molecule type" value="Genomic_DNA"/>
</dbReference>
<protein>
    <submittedName>
        <fullName evidence="2">Aminoacrylate hydrolase RutD</fullName>
        <ecNumber evidence="2">3.5.1.-</ecNumber>
    </submittedName>
</protein>
<evidence type="ECO:0000313" key="2">
    <source>
        <dbReference type="EMBL" id="SUD47577.1"/>
    </source>
</evidence>
<accession>A0A379JG97</accession>
<sequence length="264" mass="27508">MSIPNVAAMTTIPLTTTVTGSGPAIVLAHGASGGIEANFGSLIPLLATDHMVIGSDYPDDDTPLELDALADALVAAAVEAGAEEFAIIAYSLGTAVAVRAAIRHPERVRGLVLAAGFARADHRAVLTMHQWRQTLAAGDTDAFARIALLGGFAADFVNSLSPEQLSAVLEQTAARVPGGTAAQADLVTRVDTTADLPRVRVPTLSIGARDDLLIDPAGARRLAAEIPGAEYLEVPAGHVLMVERPDAWHSAVLDFVRHRIPVRA</sequence>